<evidence type="ECO:0000313" key="3">
    <source>
        <dbReference type="Proteomes" id="UP000680865"/>
    </source>
</evidence>
<keyword evidence="1" id="KW-1133">Transmembrane helix</keyword>
<protein>
    <submittedName>
        <fullName evidence="2">Uncharacterized protein</fullName>
    </submittedName>
</protein>
<proteinExistence type="predicted"/>
<name>A0A919VMX4_9ACTN</name>
<comment type="caution">
    <text evidence="2">The sequence shown here is derived from an EMBL/GenBank/DDBJ whole genome shotgun (WGS) entry which is preliminary data.</text>
</comment>
<reference evidence="2" key="1">
    <citation type="submission" date="2021-03" db="EMBL/GenBank/DDBJ databases">
        <title>Whole genome shotgun sequence of Actinoplanes consettensis NBRC 14913.</title>
        <authorList>
            <person name="Komaki H."/>
            <person name="Tamura T."/>
        </authorList>
    </citation>
    <scope>NUCLEOTIDE SEQUENCE</scope>
    <source>
        <strain evidence="2">NBRC 14913</strain>
    </source>
</reference>
<keyword evidence="3" id="KW-1185">Reference proteome</keyword>
<sequence length="79" mass="7942">MGEVPGRHAGRGVAGAPGFAMVFGMSDNSVDPSGNTEAFRAFTHNAPEEPVAASKTPLIIGVVAVAVVLIAVIAWLALG</sequence>
<dbReference type="Proteomes" id="UP000680865">
    <property type="component" value="Unassembled WGS sequence"/>
</dbReference>
<feature type="transmembrane region" description="Helical" evidence="1">
    <location>
        <begin position="58"/>
        <end position="78"/>
    </location>
</feature>
<organism evidence="2 3">
    <name type="scientific">Winogradskya consettensis</name>
    <dbReference type="NCBI Taxonomy" id="113560"/>
    <lineage>
        <taxon>Bacteria</taxon>
        <taxon>Bacillati</taxon>
        <taxon>Actinomycetota</taxon>
        <taxon>Actinomycetes</taxon>
        <taxon>Micromonosporales</taxon>
        <taxon>Micromonosporaceae</taxon>
        <taxon>Winogradskya</taxon>
    </lineage>
</organism>
<keyword evidence="1" id="KW-0812">Transmembrane</keyword>
<gene>
    <name evidence="2" type="ORF">Aco04nite_14680</name>
</gene>
<evidence type="ECO:0000256" key="1">
    <source>
        <dbReference type="SAM" id="Phobius"/>
    </source>
</evidence>
<evidence type="ECO:0000313" key="2">
    <source>
        <dbReference type="EMBL" id="GIM69315.1"/>
    </source>
</evidence>
<accession>A0A919VMX4</accession>
<dbReference type="EMBL" id="BOQP01000006">
    <property type="protein sequence ID" value="GIM69315.1"/>
    <property type="molecule type" value="Genomic_DNA"/>
</dbReference>
<keyword evidence="1" id="KW-0472">Membrane</keyword>
<dbReference type="AlphaFoldDB" id="A0A919VMX4"/>